<comment type="caution">
    <text evidence="1">The sequence shown here is derived from an EMBL/GenBank/DDBJ whole genome shotgun (WGS) entry which is preliminary data.</text>
</comment>
<evidence type="ECO:0000313" key="2">
    <source>
        <dbReference type="Proteomes" id="UP001281761"/>
    </source>
</evidence>
<organism evidence="1 2">
    <name type="scientific">Blattamonas nauphoetae</name>
    <dbReference type="NCBI Taxonomy" id="2049346"/>
    <lineage>
        <taxon>Eukaryota</taxon>
        <taxon>Metamonada</taxon>
        <taxon>Preaxostyla</taxon>
        <taxon>Oxymonadida</taxon>
        <taxon>Blattamonas</taxon>
    </lineage>
</organism>
<proteinExistence type="predicted"/>
<protein>
    <submittedName>
        <fullName evidence="1">Uncharacterized protein</fullName>
    </submittedName>
</protein>
<sequence length="282" mass="32572">MASVHPTDRESADRFLDNFKQTADESLTDFVQSIVVLLSIPTHAITTAGMRMMDNLLFWCTVHVLRSLVEADLIPQLINTLHPQSLSFRETLDIHVHLMTIMSRTVWLATPYGLTQLGIADDYEPKTVHETILEQVLVPSEKYIWYLCVNRFLIIDGELCNEFMHLLAELLQISPYFQPMMDFLLHIPVFLTIPSYLTFVEAEQSNYSFLSLMTIAQQERNKKGGEMRQMGKTVDRMLRMEGIEDVIVEKLRNDTQKWHGGWIATLSIILSNMHGMNLPQWE</sequence>
<name>A0ABQ9X729_9EUKA</name>
<reference evidence="1 2" key="1">
    <citation type="journal article" date="2022" name="bioRxiv">
        <title>Genomics of Preaxostyla Flagellates Illuminates Evolutionary Transitions and the Path Towards Mitochondrial Loss.</title>
        <authorList>
            <person name="Novak L.V.F."/>
            <person name="Treitli S.C."/>
            <person name="Pyrih J."/>
            <person name="Halakuc P."/>
            <person name="Pipaliya S.V."/>
            <person name="Vacek V."/>
            <person name="Brzon O."/>
            <person name="Soukal P."/>
            <person name="Eme L."/>
            <person name="Dacks J.B."/>
            <person name="Karnkowska A."/>
            <person name="Elias M."/>
            <person name="Hampl V."/>
        </authorList>
    </citation>
    <scope>NUCLEOTIDE SEQUENCE [LARGE SCALE GENOMIC DNA]</scope>
    <source>
        <strain evidence="1">NAU3</strain>
        <tissue evidence="1">Gut</tissue>
    </source>
</reference>
<keyword evidence="2" id="KW-1185">Reference proteome</keyword>
<dbReference type="EMBL" id="JARBJD010000196">
    <property type="protein sequence ID" value="KAK2947586.1"/>
    <property type="molecule type" value="Genomic_DNA"/>
</dbReference>
<gene>
    <name evidence="1" type="ORF">BLNAU_17491</name>
</gene>
<evidence type="ECO:0000313" key="1">
    <source>
        <dbReference type="EMBL" id="KAK2947586.1"/>
    </source>
</evidence>
<accession>A0ABQ9X729</accession>
<dbReference type="Proteomes" id="UP001281761">
    <property type="component" value="Unassembled WGS sequence"/>
</dbReference>